<gene>
    <name evidence="1" type="ORF">CPB84DRAFT_1854973</name>
</gene>
<protein>
    <submittedName>
        <fullName evidence="1">Uncharacterized protein</fullName>
    </submittedName>
</protein>
<dbReference type="AlphaFoldDB" id="A0A9P5NAA0"/>
<name>A0A9P5NAA0_GYMJU</name>
<sequence>MADSDVLGSRFYDKPHVSHPFPQLYCFDIIPSTLFLCTLHSSPIAGQLGLEVWSEDITLFKALRNKQEEIGKAIKVFNQQKKTSNSETVDVDDDDEDIDG</sequence>
<dbReference type="Proteomes" id="UP000724874">
    <property type="component" value="Unassembled WGS sequence"/>
</dbReference>
<accession>A0A9P5NAA0</accession>
<evidence type="ECO:0000313" key="1">
    <source>
        <dbReference type="EMBL" id="KAF8871464.1"/>
    </source>
</evidence>
<keyword evidence="2" id="KW-1185">Reference proteome</keyword>
<dbReference type="OrthoDB" id="73076at2759"/>
<reference evidence="1" key="1">
    <citation type="submission" date="2020-11" db="EMBL/GenBank/DDBJ databases">
        <authorList>
            <consortium name="DOE Joint Genome Institute"/>
            <person name="Ahrendt S."/>
            <person name="Riley R."/>
            <person name="Andreopoulos W."/>
            <person name="LaButti K."/>
            <person name="Pangilinan J."/>
            <person name="Ruiz-duenas F.J."/>
            <person name="Barrasa J.M."/>
            <person name="Sanchez-Garcia M."/>
            <person name="Camarero S."/>
            <person name="Miyauchi S."/>
            <person name="Serrano A."/>
            <person name="Linde D."/>
            <person name="Babiker R."/>
            <person name="Drula E."/>
            <person name="Ayuso-Fernandez I."/>
            <person name="Pacheco R."/>
            <person name="Padilla G."/>
            <person name="Ferreira P."/>
            <person name="Barriuso J."/>
            <person name="Kellner H."/>
            <person name="Castanera R."/>
            <person name="Alfaro M."/>
            <person name="Ramirez L."/>
            <person name="Pisabarro A.G."/>
            <person name="Kuo A."/>
            <person name="Tritt A."/>
            <person name="Lipzen A."/>
            <person name="He G."/>
            <person name="Yan M."/>
            <person name="Ng V."/>
            <person name="Cullen D."/>
            <person name="Martin F."/>
            <person name="Rosso M.-N."/>
            <person name="Henrissat B."/>
            <person name="Hibbett D."/>
            <person name="Martinez A.T."/>
            <person name="Grigoriev I.V."/>
        </authorList>
    </citation>
    <scope>NUCLEOTIDE SEQUENCE</scope>
    <source>
        <strain evidence="1">AH 44721</strain>
    </source>
</reference>
<proteinExistence type="predicted"/>
<dbReference type="EMBL" id="JADNYJ010000305">
    <property type="protein sequence ID" value="KAF8871464.1"/>
    <property type="molecule type" value="Genomic_DNA"/>
</dbReference>
<organism evidence="1 2">
    <name type="scientific">Gymnopilus junonius</name>
    <name type="common">Spectacular rustgill mushroom</name>
    <name type="synonym">Gymnopilus spectabilis subsp. junonius</name>
    <dbReference type="NCBI Taxonomy" id="109634"/>
    <lineage>
        <taxon>Eukaryota</taxon>
        <taxon>Fungi</taxon>
        <taxon>Dikarya</taxon>
        <taxon>Basidiomycota</taxon>
        <taxon>Agaricomycotina</taxon>
        <taxon>Agaricomycetes</taxon>
        <taxon>Agaricomycetidae</taxon>
        <taxon>Agaricales</taxon>
        <taxon>Agaricineae</taxon>
        <taxon>Hymenogastraceae</taxon>
        <taxon>Gymnopilus</taxon>
    </lineage>
</organism>
<comment type="caution">
    <text evidence="1">The sequence shown here is derived from an EMBL/GenBank/DDBJ whole genome shotgun (WGS) entry which is preliminary data.</text>
</comment>
<evidence type="ECO:0000313" key="2">
    <source>
        <dbReference type="Proteomes" id="UP000724874"/>
    </source>
</evidence>